<dbReference type="EMBL" id="JACGCX010000001">
    <property type="protein sequence ID" value="MBA6095632.1"/>
    <property type="molecule type" value="Genomic_DNA"/>
</dbReference>
<reference evidence="2 3" key="1">
    <citation type="submission" date="2020-07" db="EMBL/GenBank/DDBJ databases">
        <title>Diversity of carbapenemase encoding genes among Pseudomonas putida group clinical isolates in a tertiary Brazilian hospital.</title>
        <authorList>
            <person name="Alberto-Lei F."/>
            <person name="Nodari C.S."/>
            <person name="Streling A.P."/>
            <person name="Paulino J.T."/>
            <person name="Bessa-Neto F.O."/>
            <person name="Cayo R."/>
            <person name="Gales A.C."/>
        </authorList>
    </citation>
    <scope>NUCLEOTIDE SEQUENCE [LARGE SCALE GENOMIC DNA]</scope>
    <source>
        <strain evidence="2 3">12815</strain>
    </source>
</reference>
<comment type="caution">
    <text evidence="2">The sequence shown here is derived from an EMBL/GenBank/DDBJ whole genome shotgun (WGS) entry which is preliminary data.</text>
</comment>
<organism evidence="2 3">
    <name type="scientific">Pseudomonas juntendi</name>
    <dbReference type="NCBI Taxonomy" id="2666183"/>
    <lineage>
        <taxon>Bacteria</taxon>
        <taxon>Pseudomonadati</taxon>
        <taxon>Pseudomonadota</taxon>
        <taxon>Gammaproteobacteria</taxon>
        <taxon>Pseudomonadales</taxon>
        <taxon>Pseudomonadaceae</taxon>
        <taxon>Pseudomonas</taxon>
    </lineage>
</organism>
<dbReference type="Proteomes" id="UP000545074">
    <property type="component" value="Unassembled WGS sequence"/>
</dbReference>
<gene>
    <name evidence="2" type="ORF">H4C80_00520</name>
</gene>
<sequence>MIINKTSLDALFTGFKAKFNQGKAKADTSWQQIATEVPSSTESNTYGWLGQFPAFREWVGDRVLQNISAYGYVVKNKKYESTIVVKRDDIDDDQYGVFGTLFEEMGRAATVHPDELVYGLLKQGTSELCYDGKNFFDTDHPVGPIGGETRSVSNFQDGDGPAWYLMDVSRALKPMLFQMRRKYDLRAMTRLEDEAVYMREEFRYGVDARVCAGFGFWQFAYCSKAPLTPENYEAARKAMLGYKSDEGRPLGVIPRLLVVPSELEGKARTLVVKDANNGNPWAGSAEVLVSPWLDY</sequence>
<dbReference type="Pfam" id="PF10124">
    <property type="entry name" value="Mu-like_gpT"/>
    <property type="match status" value="1"/>
</dbReference>
<dbReference type="AlphaFoldDB" id="A0A7W2KC59"/>
<evidence type="ECO:0000313" key="3">
    <source>
        <dbReference type="Proteomes" id="UP000545074"/>
    </source>
</evidence>
<dbReference type="RefSeq" id="WP_182388696.1">
    <property type="nucleotide sequence ID" value="NZ_JACGCX010000001.1"/>
</dbReference>
<evidence type="ECO:0000313" key="2">
    <source>
        <dbReference type="EMBL" id="MBA6095632.1"/>
    </source>
</evidence>
<accession>A0A7W2KC59</accession>
<proteinExistence type="predicted"/>
<feature type="domain" description="Bacteriophage Mu GpT" evidence="1">
    <location>
        <begin position="8"/>
        <end position="293"/>
    </location>
</feature>
<dbReference type="InterPro" id="IPR018774">
    <property type="entry name" value="Phage_Mu_GpT"/>
</dbReference>
<evidence type="ECO:0000259" key="1">
    <source>
        <dbReference type="Pfam" id="PF10124"/>
    </source>
</evidence>
<name>A0A7W2KC59_9PSED</name>
<protein>
    <submittedName>
        <fullName evidence="2">Mu-like prophage major head subunit gpT family protein</fullName>
    </submittedName>
</protein>